<evidence type="ECO:0000256" key="1">
    <source>
        <dbReference type="SAM" id="MobiDB-lite"/>
    </source>
</evidence>
<proteinExistence type="predicted"/>
<gene>
    <name evidence="3" type="primary">LOC111024390</name>
</gene>
<dbReference type="Proteomes" id="UP000504603">
    <property type="component" value="Unplaced"/>
</dbReference>
<dbReference type="PANTHER" id="PTHR36061:SF3">
    <property type="entry name" value="OS04G0692200 PROTEIN"/>
    <property type="match status" value="1"/>
</dbReference>
<dbReference type="InterPro" id="IPR022203">
    <property type="entry name" value="DUF3727"/>
</dbReference>
<dbReference type="Pfam" id="PF12527">
    <property type="entry name" value="DUF3727"/>
    <property type="match status" value="1"/>
</dbReference>
<dbReference type="AlphaFoldDB" id="A0A6J1DZ59"/>
<protein>
    <submittedName>
        <fullName evidence="3">Uncharacterized protein LOC111024390 isoform X3</fullName>
    </submittedName>
</protein>
<feature type="region of interest" description="Disordered" evidence="1">
    <location>
        <begin position="50"/>
        <end position="86"/>
    </location>
</feature>
<organism evidence="2 3">
    <name type="scientific">Momordica charantia</name>
    <name type="common">Bitter gourd</name>
    <name type="synonym">Balsam pear</name>
    <dbReference type="NCBI Taxonomy" id="3673"/>
    <lineage>
        <taxon>Eukaryota</taxon>
        <taxon>Viridiplantae</taxon>
        <taxon>Streptophyta</taxon>
        <taxon>Embryophyta</taxon>
        <taxon>Tracheophyta</taxon>
        <taxon>Spermatophyta</taxon>
        <taxon>Magnoliopsida</taxon>
        <taxon>eudicotyledons</taxon>
        <taxon>Gunneridae</taxon>
        <taxon>Pentapetalae</taxon>
        <taxon>rosids</taxon>
        <taxon>fabids</taxon>
        <taxon>Cucurbitales</taxon>
        <taxon>Cucurbitaceae</taxon>
        <taxon>Momordiceae</taxon>
        <taxon>Momordica</taxon>
    </lineage>
</organism>
<name>A0A6J1DZ59_MOMCH</name>
<dbReference type="PANTHER" id="PTHR36061">
    <property type="match status" value="1"/>
</dbReference>
<accession>A0A6J1DZ59</accession>
<reference evidence="3" key="1">
    <citation type="submission" date="2025-08" db="UniProtKB">
        <authorList>
            <consortium name="RefSeq"/>
        </authorList>
    </citation>
    <scope>IDENTIFICATION</scope>
    <source>
        <strain evidence="3">OHB3-1</strain>
    </source>
</reference>
<keyword evidence="2" id="KW-1185">Reference proteome</keyword>
<dbReference type="RefSeq" id="XP_022157761.1">
    <property type="nucleotide sequence ID" value="XM_022302069.1"/>
</dbReference>
<evidence type="ECO:0000313" key="3">
    <source>
        <dbReference type="RefSeq" id="XP_022157761.1"/>
    </source>
</evidence>
<evidence type="ECO:0000313" key="2">
    <source>
        <dbReference type="Proteomes" id="UP000504603"/>
    </source>
</evidence>
<dbReference type="GeneID" id="111024390"/>
<sequence>MALLSISIPSLSDSTAAPSLFHTFSSLKWRPSPSNSIHFLNPSSPTLRPCLCRAANSQPGPLPKQSSSAAPKKRKKKGKGDTKVFNPSDLEAVEDFSVDEAGPSSSSSDSSYLSYHPTTLPKPPAGFVLDDHGKVLMASTKRIATMVSDDEVEAILPAAAYALAKIHMHLVHSGFCYTARGGFCYSEDDIFDFRTDDGQDVDGLPNEGVEITCFHMDGAHYMIYTPSDPLLFVATKDKLGQLTIADDELLEDPAIISAIDKETEFNALVEEEAALLESVLGKE</sequence>